<proteinExistence type="predicted"/>
<dbReference type="SUPFAM" id="SSF56281">
    <property type="entry name" value="Metallo-hydrolase/oxidoreductase"/>
    <property type="match status" value="1"/>
</dbReference>
<evidence type="ECO:0000313" key="2">
    <source>
        <dbReference type="Proteomes" id="UP000054007"/>
    </source>
</evidence>
<dbReference type="InterPro" id="IPR025638">
    <property type="entry name" value="DUF4336"/>
</dbReference>
<dbReference type="PANTHER" id="PTHR33835:SF1">
    <property type="entry name" value="METALLO-BETA-LACTAMASE DOMAIN-CONTAINING PROTEIN"/>
    <property type="match status" value="1"/>
</dbReference>
<dbReference type="AlphaFoldDB" id="A0A0D7BVA2"/>
<reference evidence="1 2" key="1">
    <citation type="journal article" date="2015" name="Fungal Genet. Biol.">
        <title>Evolution of novel wood decay mechanisms in Agaricales revealed by the genome sequences of Fistulina hepatica and Cylindrobasidium torrendii.</title>
        <authorList>
            <person name="Floudas D."/>
            <person name="Held B.W."/>
            <person name="Riley R."/>
            <person name="Nagy L.G."/>
            <person name="Koehler G."/>
            <person name="Ransdell A.S."/>
            <person name="Younus H."/>
            <person name="Chow J."/>
            <person name="Chiniquy J."/>
            <person name="Lipzen A."/>
            <person name="Tritt A."/>
            <person name="Sun H."/>
            <person name="Haridas S."/>
            <person name="LaButti K."/>
            <person name="Ohm R.A."/>
            <person name="Kues U."/>
            <person name="Blanchette R.A."/>
            <person name="Grigoriev I.V."/>
            <person name="Minto R.E."/>
            <person name="Hibbett D.S."/>
        </authorList>
    </citation>
    <scope>NUCLEOTIDE SEQUENCE [LARGE SCALE GENOMIC DNA]</scope>
    <source>
        <strain evidence="1 2">FP15055 ss-10</strain>
    </source>
</reference>
<organism evidence="1 2">
    <name type="scientific">Cylindrobasidium torrendii FP15055 ss-10</name>
    <dbReference type="NCBI Taxonomy" id="1314674"/>
    <lineage>
        <taxon>Eukaryota</taxon>
        <taxon>Fungi</taxon>
        <taxon>Dikarya</taxon>
        <taxon>Basidiomycota</taxon>
        <taxon>Agaricomycotina</taxon>
        <taxon>Agaricomycetes</taxon>
        <taxon>Agaricomycetidae</taxon>
        <taxon>Agaricales</taxon>
        <taxon>Marasmiineae</taxon>
        <taxon>Physalacriaceae</taxon>
        <taxon>Cylindrobasidium</taxon>
    </lineage>
</organism>
<protein>
    <recommendedName>
        <fullName evidence="3">DUF4336 domain-containing protein</fullName>
    </recommendedName>
</protein>
<keyword evidence="2" id="KW-1185">Reference proteome</keyword>
<evidence type="ECO:0008006" key="3">
    <source>
        <dbReference type="Google" id="ProtNLM"/>
    </source>
</evidence>
<name>A0A0D7BVA2_9AGAR</name>
<dbReference type="PANTHER" id="PTHR33835">
    <property type="entry name" value="YALI0C07656P"/>
    <property type="match status" value="1"/>
</dbReference>
<dbReference type="EMBL" id="KN880432">
    <property type="protein sequence ID" value="KIY74114.1"/>
    <property type="molecule type" value="Genomic_DNA"/>
</dbReference>
<dbReference type="Pfam" id="PF14234">
    <property type="entry name" value="DUF4336"/>
    <property type="match status" value="1"/>
</dbReference>
<dbReference type="InterPro" id="IPR036866">
    <property type="entry name" value="RibonucZ/Hydroxyglut_hydro"/>
</dbReference>
<gene>
    <name evidence="1" type="ORF">CYLTODRAFT_416374</name>
</gene>
<dbReference type="Proteomes" id="UP000054007">
    <property type="component" value="Unassembled WGS sequence"/>
</dbReference>
<evidence type="ECO:0000313" key="1">
    <source>
        <dbReference type="EMBL" id="KIY74114.1"/>
    </source>
</evidence>
<accession>A0A0D7BVA2</accession>
<dbReference type="OrthoDB" id="421671at2759"/>
<sequence>MSSEIVIREVTTGVWTFSKPFARFGLIPFGGRSTAVKLSTGGVWVVASTPLSKETKETLDKLGPVQWIVSPDAVHHLFLDEFKTAYPEAKVIATADAIKRHGNPSLKVDGVWGKDAADAKYGFEDDIEWIYFDGFANKDVAFLHKASKTLIEADLLFNLPAKEQYSKTKSSGSFPLFKNLNPYHNFHTKFLGNLAKDKVAMKRDAQAVANWDFDRIIPCHGDVVETGGKKAWQDVYKKILA</sequence>